<protein>
    <recommendedName>
        <fullName evidence="3">DUF5683 domain-containing protein</fullName>
    </recommendedName>
</protein>
<gene>
    <name evidence="1" type="ORF">SAMN06296036_122110</name>
</gene>
<dbReference type="RefSeq" id="WP_132323484.1">
    <property type="nucleotide sequence ID" value="NZ_FWZT01000022.1"/>
</dbReference>
<evidence type="ECO:0000313" key="1">
    <source>
        <dbReference type="EMBL" id="SMF65140.1"/>
    </source>
</evidence>
<organism evidence="1 2">
    <name type="scientific">Pseudobacteriovorax antillogorgiicola</name>
    <dbReference type="NCBI Taxonomy" id="1513793"/>
    <lineage>
        <taxon>Bacteria</taxon>
        <taxon>Pseudomonadati</taxon>
        <taxon>Bdellovibrionota</taxon>
        <taxon>Oligoflexia</taxon>
        <taxon>Oligoflexales</taxon>
        <taxon>Pseudobacteriovoracaceae</taxon>
        <taxon>Pseudobacteriovorax</taxon>
    </lineage>
</organism>
<dbReference type="EMBL" id="FWZT01000022">
    <property type="protein sequence ID" value="SMF65140.1"/>
    <property type="molecule type" value="Genomic_DNA"/>
</dbReference>
<dbReference type="Proteomes" id="UP000192907">
    <property type="component" value="Unassembled WGS sequence"/>
</dbReference>
<sequence>MYSSLIRYSLILLFAGAKLYGQQVTDDEKWQEFIRAEQERSRADLYNVKLIGGLAATGFGLWGAFFDRGDLITQVTYTAFHTGGILSIKESLRDHYQPSHLLLDHHFLEYKGSPEELRRKIVQLKELQRANASRLTMYSNLTLGTIYLLSGKREYETNSGYGKSLYFLGFNFLLSAGLSGLDLIEGGQDLYPLEKFDYRFKPELEWSLLPLPKISYKF</sequence>
<accession>A0A1Y6CHU9</accession>
<dbReference type="AlphaFoldDB" id="A0A1Y6CHU9"/>
<name>A0A1Y6CHU9_9BACT</name>
<evidence type="ECO:0000313" key="2">
    <source>
        <dbReference type="Proteomes" id="UP000192907"/>
    </source>
</evidence>
<proteinExistence type="predicted"/>
<reference evidence="2" key="1">
    <citation type="submission" date="2017-04" db="EMBL/GenBank/DDBJ databases">
        <authorList>
            <person name="Varghese N."/>
            <person name="Submissions S."/>
        </authorList>
    </citation>
    <scope>NUCLEOTIDE SEQUENCE [LARGE SCALE GENOMIC DNA]</scope>
    <source>
        <strain evidence="2">RKEM611</strain>
    </source>
</reference>
<evidence type="ECO:0008006" key="3">
    <source>
        <dbReference type="Google" id="ProtNLM"/>
    </source>
</evidence>
<dbReference type="STRING" id="1513793.SAMN06296036_122110"/>
<keyword evidence="2" id="KW-1185">Reference proteome</keyword>